<accession>A0A537IX50</accession>
<dbReference type="CDD" id="cd00419">
    <property type="entry name" value="Ferrochelatase_C"/>
    <property type="match status" value="1"/>
</dbReference>
<sequence length="307" mass="32918">MTAPLGVLLMAYGSPATLHGVEAYYTHIRGGRVPPAERVAELRARYERIGGRSPLVEITRRQADGIVQALGQAGLPARAYVGMKHAPPFIAEAVAEAAREGMRTLLGLALAPHYSRMSVGAYRAAAEEAAARHGVTVSCVESWHLHPGLVAALASRVGEAQRQCAGGTDALVVFTAHSLPARILEWNDPYPEQLRQTCAQVAAAAGVRRWQFAYQSASATGEPWLGPDLLDVVRAIHREGHTECIVCPVGFVADHLEVLYDIDVEAKDLAGTLGLRLIRARSLNDDFDFVSAVADVVRTHLPEGALA</sequence>
<dbReference type="PANTHER" id="PTHR11108">
    <property type="entry name" value="FERROCHELATASE"/>
    <property type="match status" value="1"/>
</dbReference>
<comment type="catalytic activity">
    <reaction evidence="6 7">
        <text>heme b + 2 H(+) = protoporphyrin IX + Fe(2+)</text>
        <dbReference type="Rhea" id="RHEA:22584"/>
        <dbReference type="ChEBI" id="CHEBI:15378"/>
        <dbReference type="ChEBI" id="CHEBI:29033"/>
        <dbReference type="ChEBI" id="CHEBI:57306"/>
        <dbReference type="ChEBI" id="CHEBI:60344"/>
        <dbReference type="EC" id="4.98.1.1"/>
    </reaction>
</comment>
<dbReference type="GO" id="GO:0005737">
    <property type="term" value="C:cytoplasm"/>
    <property type="evidence" value="ECO:0007669"/>
    <property type="project" value="UniProtKB-SubCell"/>
</dbReference>
<comment type="subcellular location">
    <subcellularLocation>
        <location evidence="6 7">Cytoplasm</location>
    </subcellularLocation>
</comment>
<dbReference type="PANTHER" id="PTHR11108:SF1">
    <property type="entry name" value="FERROCHELATASE, MITOCHONDRIAL"/>
    <property type="match status" value="1"/>
</dbReference>
<dbReference type="InterPro" id="IPR019772">
    <property type="entry name" value="Ferrochelatase_AS"/>
</dbReference>
<feature type="binding site" evidence="6">
    <location>
        <position position="257"/>
    </location>
    <ligand>
        <name>Fe(2+)</name>
        <dbReference type="ChEBI" id="CHEBI:29033"/>
    </ligand>
</feature>
<keyword evidence="2 6" id="KW-0350">Heme biosynthesis</keyword>
<organism evidence="8 9">
    <name type="scientific">Candidatus Segetimicrobium genomatis</name>
    <dbReference type="NCBI Taxonomy" id="2569760"/>
    <lineage>
        <taxon>Bacteria</taxon>
        <taxon>Bacillati</taxon>
        <taxon>Candidatus Sysuimicrobiota</taxon>
        <taxon>Candidatus Sysuimicrobiia</taxon>
        <taxon>Candidatus Sysuimicrobiales</taxon>
        <taxon>Candidatus Segetimicrobiaceae</taxon>
        <taxon>Candidatus Segetimicrobium</taxon>
    </lineage>
</organism>
<comment type="pathway">
    <text evidence="6 7">Porphyrin-containing compound metabolism; protoheme biosynthesis; protoheme from protoporphyrin-IX: step 1/1.</text>
</comment>
<comment type="similarity">
    <text evidence="6 7">Belongs to the ferrochelatase family.</text>
</comment>
<dbReference type="EMBL" id="VBAP01000044">
    <property type="protein sequence ID" value="TMI75286.1"/>
    <property type="molecule type" value="Genomic_DNA"/>
</dbReference>
<dbReference type="PROSITE" id="PS00534">
    <property type="entry name" value="FERROCHELATASE"/>
    <property type="match status" value="1"/>
</dbReference>
<keyword evidence="3 6" id="KW-0456">Lyase</keyword>
<dbReference type="SUPFAM" id="SSF53800">
    <property type="entry name" value="Chelatase"/>
    <property type="match status" value="1"/>
</dbReference>
<dbReference type="AlphaFoldDB" id="A0A537IX50"/>
<dbReference type="NCBIfam" id="TIGR00109">
    <property type="entry name" value="hemH"/>
    <property type="match status" value="1"/>
</dbReference>
<evidence type="ECO:0000313" key="8">
    <source>
        <dbReference type="EMBL" id="TMI75286.1"/>
    </source>
</evidence>
<evidence type="ECO:0000256" key="2">
    <source>
        <dbReference type="ARBA" id="ARBA00023133"/>
    </source>
</evidence>
<dbReference type="Gene3D" id="3.40.50.1400">
    <property type="match status" value="2"/>
</dbReference>
<comment type="catalytic activity">
    <reaction evidence="5">
        <text>Fe-coproporphyrin III + 2 H(+) = coproporphyrin III + Fe(2+)</text>
        <dbReference type="Rhea" id="RHEA:49572"/>
        <dbReference type="ChEBI" id="CHEBI:15378"/>
        <dbReference type="ChEBI" id="CHEBI:29033"/>
        <dbReference type="ChEBI" id="CHEBI:68438"/>
        <dbReference type="ChEBI" id="CHEBI:131725"/>
        <dbReference type="EC" id="4.99.1.9"/>
    </reaction>
    <physiologicalReaction direction="right-to-left" evidence="5">
        <dbReference type="Rhea" id="RHEA:49574"/>
    </physiologicalReaction>
</comment>
<dbReference type="Proteomes" id="UP000318834">
    <property type="component" value="Unassembled WGS sequence"/>
</dbReference>
<name>A0A537IX50_9BACT</name>
<evidence type="ECO:0000256" key="6">
    <source>
        <dbReference type="HAMAP-Rule" id="MF_00323"/>
    </source>
</evidence>
<proteinExistence type="inferred from homology"/>
<keyword evidence="6 7" id="KW-0963">Cytoplasm</keyword>
<evidence type="ECO:0000256" key="7">
    <source>
        <dbReference type="RuleBase" id="RU000607"/>
    </source>
</evidence>
<evidence type="ECO:0000256" key="1">
    <source>
        <dbReference type="ARBA" id="ARBA00023004"/>
    </source>
</evidence>
<dbReference type="InterPro" id="IPR001015">
    <property type="entry name" value="Ferrochelatase"/>
</dbReference>
<dbReference type="UniPathway" id="UPA00252">
    <property type="reaction ID" value="UER00325"/>
</dbReference>
<evidence type="ECO:0000313" key="9">
    <source>
        <dbReference type="Proteomes" id="UP000318834"/>
    </source>
</evidence>
<dbReference type="Pfam" id="PF00762">
    <property type="entry name" value="Ferrochelatase"/>
    <property type="match status" value="1"/>
</dbReference>
<keyword evidence="4 6" id="KW-0627">Porphyrin biosynthesis</keyword>
<evidence type="ECO:0000256" key="4">
    <source>
        <dbReference type="ARBA" id="ARBA00023244"/>
    </source>
</evidence>
<dbReference type="InterPro" id="IPR033644">
    <property type="entry name" value="Ferrochelatase_C"/>
</dbReference>
<dbReference type="GO" id="GO:0004325">
    <property type="term" value="F:ferrochelatase activity"/>
    <property type="evidence" value="ECO:0007669"/>
    <property type="project" value="UniProtKB-UniRule"/>
</dbReference>
<dbReference type="EC" id="4.98.1.1" evidence="6 7"/>
<dbReference type="GO" id="GO:0046872">
    <property type="term" value="F:metal ion binding"/>
    <property type="evidence" value="ECO:0007669"/>
    <property type="project" value="UniProtKB-KW"/>
</dbReference>
<dbReference type="GO" id="GO:0006783">
    <property type="term" value="P:heme biosynthetic process"/>
    <property type="evidence" value="ECO:0007669"/>
    <property type="project" value="UniProtKB-UniRule"/>
</dbReference>
<protein>
    <recommendedName>
        <fullName evidence="6 7">Ferrochelatase</fullName>
        <ecNumber evidence="6 7">4.98.1.1</ecNumber>
    </recommendedName>
    <alternativeName>
        <fullName evidence="6">Heme synthase</fullName>
    </alternativeName>
    <alternativeName>
        <fullName evidence="6">Protoheme ferro-lyase</fullName>
    </alternativeName>
</protein>
<reference evidence="8 9" key="1">
    <citation type="journal article" date="2019" name="Nat. Microbiol.">
        <title>Mediterranean grassland soil C-N compound turnover is dependent on rainfall and depth, and is mediated by genomically divergent microorganisms.</title>
        <authorList>
            <person name="Diamond S."/>
            <person name="Andeer P.F."/>
            <person name="Li Z."/>
            <person name="Crits-Christoph A."/>
            <person name="Burstein D."/>
            <person name="Anantharaman K."/>
            <person name="Lane K.R."/>
            <person name="Thomas B.C."/>
            <person name="Pan C."/>
            <person name="Northen T.R."/>
            <person name="Banfield J.F."/>
        </authorList>
    </citation>
    <scope>NUCLEOTIDE SEQUENCE [LARGE SCALE GENOMIC DNA]</scope>
    <source>
        <strain evidence="8">NP_8</strain>
    </source>
</reference>
<keyword evidence="1 6" id="KW-0408">Iron</keyword>
<comment type="caution">
    <text evidence="8">The sequence shown here is derived from an EMBL/GenBank/DDBJ whole genome shotgun (WGS) entry which is preliminary data.</text>
</comment>
<gene>
    <name evidence="6 8" type="primary">hemH</name>
    <name evidence="8" type="ORF">E6H05_06590</name>
</gene>
<keyword evidence="6" id="KW-0479">Metal-binding</keyword>
<comment type="function">
    <text evidence="6 7">Catalyzes the ferrous insertion into protoporphyrin IX.</text>
</comment>
<dbReference type="HAMAP" id="MF_00323">
    <property type="entry name" value="Ferrochelatase"/>
    <property type="match status" value="1"/>
</dbReference>
<feature type="binding site" evidence="6">
    <location>
        <position position="177"/>
    </location>
    <ligand>
        <name>Fe(2+)</name>
        <dbReference type="ChEBI" id="CHEBI:29033"/>
    </ligand>
</feature>
<evidence type="ECO:0000256" key="3">
    <source>
        <dbReference type="ARBA" id="ARBA00023239"/>
    </source>
</evidence>
<evidence type="ECO:0000256" key="5">
    <source>
        <dbReference type="ARBA" id="ARBA00024536"/>
    </source>
</evidence>